<evidence type="ECO:0000256" key="7">
    <source>
        <dbReference type="ARBA" id="ARBA00022989"/>
    </source>
</evidence>
<protein>
    <submittedName>
        <fullName evidence="11">Cytochrome c-type biogenesis protein CcdA (DsbD analog)</fullName>
    </submittedName>
</protein>
<evidence type="ECO:0000256" key="9">
    <source>
        <dbReference type="SAM" id="Phobius"/>
    </source>
</evidence>
<keyword evidence="8 9" id="KW-0472">Membrane</keyword>
<sequence length="233" mass="24593">MDHILVTITQWLQASSALALPAAFLWGMVAVLLSPCHMASIPLFIAYVAGQKIILPPRQAAKYAVLFALGIFTTIIVIGFVCAAAGRMLGDVGPWWQAAVGVLLLSVAWGLFKPPRCSATGSAMNRFQMQGPFGALALGLGYGFLSGTCTFGFIAPILGVITLQKDIMTGVAMLILFGVGNCLPLVICGIFSARTMELLHSHTGQKVVMVTRKLAATVMAGLGVYFTVAPFLS</sequence>
<feature type="domain" description="Cytochrome C biogenesis protein transmembrane" evidence="10">
    <location>
        <begin position="19"/>
        <end position="197"/>
    </location>
</feature>
<feature type="transmembrane region" description="Helical" evidence="9">
    <location>
        <begin position="133"/>
        <end position="161"/>
    </location>
</feature>
<comment type="similarity">
    <text evidence="3">Belongs to the DsbD family.</text>
</comment>
<dbReference type="Pfam" id="PF02683">
    <property type="entry name" value="DsbD_TM"/>
    <property type="match status" value="1"/>
</dbReference>
<evidence type="ECO:0000313" key="11">
    <source>
        <dbReference type="EMBL" id="VAW41898.1"/>
    </source>
</evidence>
<keyword evidence="4" id="KW-0150">Chloroplast</keyword>
<reference evidence="11" key="1">
    <citation type="submission" date="2018-06" db="EMBL/GenBank/DDBJ databases">
        <authorList>
            <person name="Zhirakovskaya E."/>
        </authorList>
    </citation>
    <scope>NUCLEOTIDE SEQUENCE</scope>
</reference>
<feature type="transmembrane region" description="Helical" evidence="9">
    <location>
        <begin position="167"/>
        <end position="193"/>
    </location>
</feature>
<feature type="transmembrane region" description="Helical" evidence="9">
    <location>
        <begin position="61"/>
        <end position="89"/>
    </location>
</feature>
<dbReference type="EMBL" id="UOEX01000404">
    <property type="protein sequence ID" value="VAW41898.1"/>
    <property type="molecule type" value="Genomic_DNA"/>
</dbReference>
<dbReference type="GO" id="GO:0017004">
    <property type="term" value="P:cytochrome complex assembly"/>
    <property type="evidence" value="ECO:0007669"/>
    <property type="project" value="InterPro"/>
</dbReference>
<dbReference type="InterPro" id="IPR003834">
    <property type="entry name" value="Cyt_c_assmbl_TM_dom"/>
</dbReference>
<proteinExistence type="inferred from homology"/>
<gene>
    <name evidence="11" type="ORF">MNBD_DELTA03-720</name>
</gene>
<dbReference type="GO" id="GO:0016020">
    <property type="term" value="C:membrane"/>
    <property type="evidence" value="ECO:0007669"/>
    <property type="project" value="UniProtKB-SubCell"/>
</dbReference>
<keyword evidence="5" id="KW-0934">Plastid</keyword>
<dbReference type="GO" id="GO:0009507">
    <property type="term" value="C:chloroplast"/>
    <property type="evidence" value="ECO:0007669"/>
    <property type="project" value="UniProtKB-SubCell"/>
</dbReference>
<evidence type="ECO:0000256" key="4">
    <source>
        <dbReference type="ARBA" id="ARBA00022528"/>
    </source>
</evidence>
<feature type="transmembrane region" description="Helical" evidence="9">
    <location>
        <begin position="214"/>
        <end position="232"/>
    </location>
</feature>
<dbReference type="PANTHER" id="PTHR31272">
    <property type="entry name" value="CYTOCHROME C-TYPE BIOGENESIS PROTEIN HI_1454-RELATED"/>
    <property type="match status" value="1"/>
</dbReference>
<dbReference type="PANTHER" id="PTHR31272:SF6">
    <property type="entry name" value="CYTOCHROME C-TYPE BIOGENESIS CCDA-LIKE CHLOROPLASTIC PROTEIN"/>
    <property type="match status" value="1"/>
</dbReference>
<keyword evidence="6 9" id="KW-0812">Transmembrane</keyword>
<evidence type="ECO:0000256" key="1">
    <source>
        <dbReference type="ARBA" id="ARBA00004141"/>
    </source>
</evidence>
<dbReference type="InterPro" id="IPR051790">
    <property type="entry name" value="Cytochrome_c-biogenesis_DsbD"/>
</dbReference>
<evidence type="ECO:0000259" key="10">
    <source>
        <dbReference type="Pfam" id="PF02683"/>
    </source>
</evidence>
<evidence type="ECO:0000256" key="2">
    <source>
        <dbReference type="ARBA" id="ARBA00004229"/>
    </source>
</evidence>
<feature type="transmembrane region" description="Helical" evidence="9">
    <location>
        <begin position="29"/>
        <end position="49"/>
    </location>
</feature>
<accession>A0A3B0VE53</accession>
<evidence type="ECO:0000256" key="6">
    <source>
        <dbReference type="ARBA" id="ARBA00022692"/>
    </source>
</evidence>
<evidence type="ECO:0000256" key="8">
    <source>
        <dbReference type="ARBA" id="ARBA00023136"/>
    </source>
</evidence>
<feature type="transmembrane region" description="Helical" evidence="9">
    <location>
        <begin position="95"/>
        <end position="112"/>
    </location>
</feature>
<organism evidence="11">
    <name type="scientific">hydrothermal vent metagenome</name>
    <dbReference type="NCBI Taxonomy" id="652676"/>
    <lineage>
        <taxon>unclassified sequences</taxon>
        <taxon>metagenomes</taxon>
        <taxon>ecological metagenomes</taxon>
    </lineage>
</organism>
<evidence type="ECO:0000256" key="5">
    <source>
        <dbReference type="ARBA" id="ARBA00022640"/>
    </source>
</evidence>
<comment type="subcellular location">
    <subcellularLocation>
        <location evidence="1">Membrane</location>
        <topology evidence="1">Multi-pass membrane protein</topology>
    </subcellularLocation>
    <subcellularLocation>
        <location evidence="2">Plastid</location>
        <location evidence="2">Chloroplast</location>
    </subcellularLocation>
</comment>
<name>A0A3B0VE53_9ZZZZ</name>
<evidence type="ECO:0000256" key="3">
    <source>
        <dbReference type="ARBA" id="ARBA00006143"/>
    </source>
</evidence>
<dbReference type="AlphaFoldDB" id="A0A3B0VE53"/>
<keyword evidence="7 9" id="KW-1133">Transmembrane helix</keyword>